<evidence type="ECO:0000259" key="7">
    <source>
        <dbReference type="PROSITE" id="PS50110"/>
    </source>
</evidence>
<dbReference type="CDD" id="cd06170">
    <property type="entry name" value="LuxR_C_like"/>
    <property type="match status" value="1"/>
</dbReference>
<dbReference type="Pfam" id="PF00196">
    <property type="entry name" value="GerE"/>
    <property type="match status" value="1"/>
</dbReference>
<evidence type="ECO:0000259" key="6">
    <source>
        <dbReference type="PROSITE" id="PS50043"/>
    </source>
</evidence>
<dbReference type="InterPro" id="IPR001789">
    <property type="entry name" value="Sig_transdc_resp-reg_receiver"/>
</dbReference>
<dbReference type="PROSITE" id="PS50110">
    <property type="entry name" value="RESPONSE_REGULATORY"/>
    <property type="match status" value="1"/>
</dbReference>
<dbReference type="SUPFAM" id="SSF52172">
    <property type="entry name" value="CheY-like"/>
    <property type="match status" value="1"/>
</dbReference>
<proteinExistence type="predicted"/>
<dbReference type="Proteomes" id="UP001592528">
    <property type="component" value="Unassembled WGS sequence"/>
</dbReference>
<dbReference type="PROSITE" id="PS50043">
    <property type="entry name" value="HTH_LUXR_2"/>
    <property type="match status" value="1"/>
</dbReference>
<feature type="modified residue" description="4-aspartylphosphate" evidence="5">
    <location>
        <position position="53"/>
    </location>
</feature>
<evidence type="ECO:0000256" key="3">
    <source>
        <dbReference type="ARBA" id="ARBA00023125"/>
    </source>
</evidence>
<keyword evidence="9" id="KW-1185">Reference proteome</keyword>
<evidence type="ECO:0000313" key="8">
    <source>
        <dbReference type="EMBL" id="MFC1403913.1"/>
    </source>
</evidence>
<keyword evidence="2" id="KW-0805">Transcription regulation</keyword>
<dbReference type="PANTHER" id="PTHR43214:SF24">
    <property type="entry name" value="TRANSCRIPTIONAL REGULATORY PROTEIN NARL-RELATED"/>
    <property type="match status" value="1"/>
</dbReference>
<evidence type="ECO:0000256" key="2">
    <source>
        <dbReference type="ARBA" id="ARBA00023015"/>
    </source>
</evidence>
<evidence type="ECO:0000256" key="5">
    <source>
        <dbReference type="PROSITE-ProRule" id="PRU00169"/>
    </source>
</evidence>
<dbReference type="SMART" id="SM00421">
    <property type="entry name" value="HTH_LUXR"/>
    <property type="match status" value="1"/>
</dbReference>
<dbReference type="CDD" id="cd17535">
    <property type="entry name" value="REC_NarL-like"/>
    <property type="match status" value="1"/>
</dbReference>
<dbReference type="RefSeq" id="WP_198037363.1">
    <property type="nucleotide sequence ID" value="NZ_JBHEZZ010000012.1"/>
</dbReference>
<dbReference type="InterPro" id="IPR011006">
    <property type="entry name" value="CheY-like_superfamily"/>
</dbReference>
<organism evidence="8 9">
    <name type="scientific">Streptacidiphilus cavernicola</name>
    <dbReference type="NCBI Taxonomy" id="3342716"/>
    <lineage>
        <taxon>Bacteria</taxon>
        <taxon>Bacillati</taxon>
        <taxon>Actinomycetota</taxon>
        <taxon>Actinomycetes</taxon>
        <taxon>Kitasatosporales</taxon>
        <taxon>Streptomycetaceae</taxon>
        <taxon>Streptacidiphilus</taxon>
    </lineage>
</organism>
<keyword evidence="3" id="KW-0238">DNA-binding</keyword>
<reference evidence="8 9" key="1">
    <citation type="submission" date="2024-09" db="EMBL/GenBank/DDBJ databases">
        <authorList>
            <person name="Lee S.D."/>
        </authorList>
    </citation>
    <scope>NUCLEOTIDE SEQUENCE [LARGE SCALE GENOMIC DNA]</scope>
    <source>
        <strain evidence="8 9">N1-5</strain>
    </source>
</reference>
<name>A0ABV6UR30_9ACTN</name>
<comment type="caution">
    <text evidence="8">The sequence shown here is derived from an EMBL/GenBank/DDBJ whole genome shotgun (WGS) entry which is preliminary data.</text>
</comment>
<accession>A0ABV6UR30</accession>
<evidence type="ECO:0000256" key="1">
    <source>
        <dbReference type="ARBA" id="ARBA00022553"/>
    </source>
</evidence>
<dbReference type="Gene3D" id="3.40.50.2300">
    <property type="match status" value="1"/>
</dbReference>
<dbReference type="InterPro" id="IPR000792">
    <property type="entry name" value="Tscrpt_reg_LuxR_C"/>
</dbReference>
<dbReference type="SMART" id="SM00448">
    <property type="entry name" value="REC"/>
    <property type="match status" value="1"/>
</dbReference>
<keyword evidence="1 5" id="KW-0597">Phosphoprotein</keyword>
<dbReference type="Pfam" id="PF00072">
    <property type="entry name" value="Response_reg"/>
    <property type="match status" value="1"/>
</dbReference>
<feature type="domain" description="Response regulatory" evidence="7">
    <location>
        <begin position="2"/>
        <end position="123"/>
    </location>
</feature>
<dbReference type="PANTHER" id="PTHR43214">
    <property type="entry name" value="TWO-COMPONENT RESPONSE REGULATOR"/>
    <property type="match status" value="1"/>
</dbReference>
<keyword evidence="4" id="KW-0804">Transcription</keyword>
<gene>
    <name evidence="8" type="ORF">ACEZDJ_21710</name>
</gene>
<sequence>MRIVIAEDSFLVREGVRQVLDRQPDLEVVGVCGDLPGLLAAVDAAGPDVVVTDVRMPPTSTDEGIRAAVRLRRSHPGIGVVVLSQYAEPAYATPLLAEGSAGRAYLLKERVGEPGQLAGVVRSVAVGGSYIDPVVVEALVADAVQERRSPLAGLSRREGEVLAQIAQGKSNAAVGAALYLSERAVEKHINALFAKLGLTSEPDVNRRVKAVLLYLAAHPGAGTPGTGAAQG</sequence>
<dbReference type="PRINTS" id="PR00038">
    <property type="entry name" value="HTHLUXR"/>
</dbReference>
<dbReference type="InterPro" id="IPR016032">
    <property type="entry name" value="Sig_transdc_resp-reg_C-effctor"/>
</dbReference>
<dbReference type="SUPFAM" id="SSF46894">
    <property type="entry name" value="C-terminal effector domain of the bipartite response regulators"/>
    <property type="match status" value="1"/>
</dbReference>
<protein>
    <submittedName>
        <fullName evidence="8">Response regulator</fullName>
    </submittedName>
</protein>
<evidence type="ECO:0000256" key="4">
    <source>
        <dbReference type="ARBA" id="ARBA00023163"/>
    </source>
</evidence>
<feature type="domain" description="HTH luxR-type" evidence="6">
    <location>
        <begin position="147"/>
        <end position="212"/>
    </location>
</feature>
<dbReference type="InterPro" id="IPR058245">
    <property type="entry name" value="NreC/VraR/RcsB-like_REC"/>
</dbReference>
<evidence type="ECO:0000313" key="9">
    <source>
        <dbReference type="Proteomes" id="UP001592528"/>
    </source>
</evidence>
<dbReference type="EMBL" id="JBHEZZ010000012">
    <property type="protein sequence ID" value="MFC1403913.1"/>
    <property type="molecule type" value="Genomic_DNA"/>
</dbReference>
<dbReference type="InterPro" id="IPR039420">
    <property type="entry name" value="WalR-like"/>
</dbReference>